<evidence type="ECO:0000256" key="3">
    <source>
        <dbReference type="SAM" id="Phobius"/>
    </source>
</evidence>
<evidence type="ECO:0000256" key="1">
    <source>
        <dbReference type="ARBA" id="ARBA00022449"/>
    </source>
</evidence>
<dbReference type="GO" id="GO:0015369">
    <property type="term" value="F:calcium:proton antiporter activity"/>
    <property type="evidence" value="ECO:0007669"/>
    <property type="project" value="TreeGrafter"/>
</dbReference>
<dbReference type="PANTHER" id="PTHR31503">
    <property type="entry name" value="VACUOLAR CALCIUM ION TRANSPORTER"/>
    <property type="match status" value="1"/>
</dbReference>
<dbReference type="InterPro" id="IPR004713">
    <property type="entry name" value="CaH_exchang"/>
</dbReference>
<keyword evidence="5" id="KW-1185">Reference proteome</keyword>
<gene>
    <name evidence="4" type="ORF">CTI12_AA076770</name>
</gene>
<name>A0A2U1Q475_ARTAN</name>
<dbReference type="GO" id="GO:0016020">
    <property type="term" value="C:membrane"/>
    <property type="evidence" value="ECO:0007669"/>
    <property type="project" value="InterPro"/>
</dbReference>
<feature type="transmembrane region" description="Helical" evidence="3">
    <location>
        <begin position="218"/>
        <end position="240"/>
    </location>
</feature>
<evidence type="ECO:0000313" key="5">
    <source>
        <dbReference type="Proteomes" id="UP000245207"/>
    </source>
</evidence>
<accession>A0A2U1Q475</accession>
<evidence type="ECO:0000313" key="4">
    <source>
        <dbReference type="EMBL" id="PWA92808.1"/>
    </source>
</evidence>
<dbReference type="OrthoDB" id="1667206at2759"/>
<keyword evidence="3" id="KW-1133">Transmembrane helix</keyword>
<dbReference type="EMBL" id="PKPP01000434">
    <property type="protein sequence ID" value="PWA92808.1"/>
    <property type="molecule type" value="Genomic_DNA"/>
</dbReference>
<evidence type="ECO:0000256" key="2">
    <source>
        <dbReference type="ARBA" id="ARBA00023065"/>
    </source>
</evidence>
<keyword evidence="3" id="KW-0472">Membrane</keyword>
<keyword evidence="1" id="KW-0813">Transport</keyword>
<reference evidence="4 5" key="1">
    <citation type="journal article" date="2018" name="Mol. Plant">
        <title>The genome of Artemisia annua provides insight into the evolution of Asteraceae family and artemisinin biosynthesis.</title>
        <authorList>
            <person name="Shen Q."/>
            <person name="Zhang L."/>
            <person name="Liao Z."/>
            <person name="Wang S."/>
            <person name="Yan T."/>
            <person name="Shi P."/>
            <person name="Liu M."/>
            <person name="Fu X."/>
            <person name="Pan Q."/>
            <person name="Wang Y."/>
            <person name="Lv Z."/>
            <person name="Lu X."/>
            <person name="Zhang F."/>
            <person name="Jiang W."/>
            <person name="Ma Y."/>
            <person name="Chen M."/>
            <person name="Hao X."/>
            <person name="Li L."/>
            <person name="Tang Y."/>
            <person name="Lv G."/>
            <person name="Zhou Y."/>
            <person name="Sun X."/>
            <person name="Brodelius P.E."/>
            <person name="Rose J.K.C."/>
            <person name="Tang K."/>
        </authorList>
    </citation>
    <scope>NUCLEOTIDE SEQUENCE [LARGE SCALE GENOMIC DNA]</scope>
    <source>
        <strain evidence="5">cv. Huhao1</strain>
        <tissue evidence="4">Leaf</tissue>
    </source>
</reference>
<keyword evidence="2" id="KW-0406">Ion transport</keyword>
<protein>
    <submittedName>
        <fullName evidence="4">Sodium/calcium exchanger membrane region, Calcium binding protein 2</fullName>
    </submittedName>
</protein>
<dbReference type="Proteomes" id="UP000245207">
    <property type="component" value="Unassembled WGS sequence"/>
</dbReference>
<dbReference type="GO" id="GO:0006874">
    <property type="term" value="P:intracellular calcium ion homeostasis"/>
    <property type="evidence" value="ECO:0007669"/>
    <property type="project" value="TreeGrafter"/>
</dbReference>
<dbReference type="PANTHER" id="PTHR31503:SF98">
    <property type="entry name" value="SODIUM_CALCIUM EXCHANGER MEMBRANE REGION, CALCIUM BINDING PROTEIN 2-RELATED"/>
    <property type="match status" value="1"/>
</dbReference>
<keyword evidence="1" id="KW-0050">Antiport</keyword>
<organism evidence="4 5">
    <name type="scientific">Artemisia annua</name>
    <name type="common">Sweet wormwood</name>
    <dbReference type="NCBI Taxonomy" id="35608"/>
    <lineage>
        <taxon>Eukaryota</taxon>
        <taxon>Viridiplantae</taxon>
        <taxon>Streptophyta</taxon>
        <taxon>Embryophyta</taxon>
        <taxon>Tracheophyta</taxon>
        <taxon>Spermatophyta</taxon>
        <taxon>Magnoliopsida</taxon>
        <taxon>eudicotyledons</taxon>
        <taxon>Gunneridae</taxon>
        <taxon>Pentapetalae</taxon>
        <taxon>asterids</taxon>
        <taxon>campanulids</taxon>
        <taxon>Asterales</taxon>
        <taxon>Asteraceae</taxon>
        <taxon>Asteroideae</taxon>
        <taxon>Anthemideae</taxon>
        <taxon>Artemisiinae</taxon>
        <taxon>Artemisia</taxon>
    </lineage>
</organism>
<sequence length="376" mass="42520">MPNNGYVGHSLRNNSHLLEFDIDTSLAWNATARSLQYDASEHVSDGVSNGGDSIKPSFFLRLIKGSHDSEEQCEQMYGFLPCSSNLPGHLFLIVVYEYLLYHGESYAGGDGRIFGVLGNNFFGASVFQLLDSLPDSLILLASGLSSSKEEAQDYVVTGAGLLAGSSILLLTVLWGVCFICGRTKFYVKPGSKVKNKGIQLLTGSGVVTDAETSYHAKVMFFSLIPFVVILLPSVFGLSYSSQEYRIVVLVSLCLSVVCLLSYFYYQRFDLRIQKRRVEYAEVERKVELHVPFYEVQALMLDREKHLMLRQKEMEKMMKYPDATSEKTMTREEFYKTFEDWLDVTRQLMDDPYSLDKSGTEYNQVRITQKVAFSCIE</sequence>
<keyword evidence="3" id="KW-0812">Transmembrane</keyword>
<comment type="caution">
    <text evidence="4">The sequence shown here is derived from an EMBL/GenBank/DDBJ whole genome shotgun (WGS) entry which is preliminary data.</text>
</comment>
<feature type="transmembrane region" description="Helical" evidence="3">
    <location>
        <begin position="154"/>
        <end position="179"/>
    </location>
</feature>
<feature type="transmembrane region" description="Helical" evidence="3">
    <location>
        <begin position="246"/>
        <end position="265"/>
    </location>
</feature>
<dbReference type="AlphaFoldDB" id="A0A2U1Q475"/>
<proteinExistence type="predicted"/>